<dbReference type="OrthoDB" id="2732387at2759"/>
<feature type="non-terminal residue" evidence="1">
    <location>
        <position position="70"/>
    </location>
</feature>
<dbReference type="GO" id="GO:0003676">
    <property type="term" value="F:nucleic acid binding"/>
    <property type="evidence" value="ECO:0007669"/>
    <property type="project" value="InterPro"/>
</dbReference>
<keyword evidence="2" id="KW-1185">Reference proteome</keyword>
<organism evidence="1 2">
    <name type="scientific">Lentinus brumalis</name>
    <dbReference type="NCBI Taxonomy" id="2498619"/>
    <lineage>
        <taxon>Eukaryota</taxon>
        <taxon>Fungi</taxon>
        <taxon>Dikarya</taxon>
        <taxon>Basidiomycota</taxon>
        <taxon>Agaricomycotina</taxon>
        <taxon>Agaricomycetes</taxon>
        <taxon>Polyporales</taxon>
        <taxon>Polyporaceae</taxon>
        <taxon>Lentinus</taxon>
    </lineage>
</organism>
<protein>
    <submittedName>
        <fullName evidence="1">Uncharacterized protein</fullName>
    </submittedName>
</protein>
<sequence>RWPQHLHSVLFAMRTTTSRSTGFSPFYLLYGQHPVFSFDAEEITWQTLDWHAVHTHDDLIAMRARQIERR</sequence>
<name>A0A371CZI1_9APHY</name>
<proteinExistence type="predicted"/>
<dbReference type="AlphaFoldDB" id="A0A371CZI1"/>
<evidence type="ECO:0000313" key="2">
    <source>
        <dbReference type="Proteomes" id="UP000256964"/>
    </source>
</evidence>
<accession>A0A371CZI1</accession>
<dbReference type="Proteomes" id="UP000256964">
    <property type="component" value="Unassembled WGS sequence"/>
</dbReference>
<dbReference type="EMBL" id="KZ857435">
    <property type="protein sequence ID" value="RDX45691.1"/>
    <property type="molecule type" value="Genomic_DNA"/>
</dbReference>
<evidence type="ECO:0000313" key="1">
    <source>
        <dbReference type="EMBL" id="RDX45691.1"/>
    </source>
</evidence>
<dbReference type="InterPro" id="IPR036397">
    <property type="entry name" value="RNaseH_sf"/>
</dbReference>
<reference evidence="1 2" key="1">
    <citation type="journal article" date="2018" name="Biotechnol. Biofuels">
        <title>Integrative visual omics of the white-rot fungus Polyporus brumalis exposes the biotechnological potential of its oxidative enzymes for delignifying raw plant biomass.</title>
        <authorList>
            <person name="Miyauchi S."/>
            <person name="Rancon A."/>
            <person name="Drula E."/>
            <person name="Hage H."/>
            <person name="Chaduli D."/>
            <person name="Favel A."/>
            <person name="Grisel S."/>
            <person name="Henrissat B."/>
            <person name="Herpoel-Gimbert I."/>
            <person name="Ruiz-Duenas F.J."/>
            <person name="Chevret D."/>
            <person name="Hainaut M."/>
            <person name="Lin J."/>
            <person name="Wang M."/>
            <person name="Pangilinan J."/>
            <person name="Lipzen A."/>
            <person name="Lesage-Meessen L."/>
            <person name="Navarro D."/>
            <person name="Riley R."/>
            <person name="Grigoriev I.V."/>
            <person name="Zhou S."/>
            <person name="Raouche S."/>
            <person name="Rosso M.N."/>
        </authorList>
    </citation>
    <scope>NUCLEOTIDE SEQUENCE [LARGE SCALE GENOMIC DNA]</scope>
    <source>
        <strain evidence="1 2">BRFM 1820</strain>
    </source>
</reference>
<gene>
    <name evidence="1" type="ORF">OH76DRAFT_1304560</name>
</gene>
<dbReference type="Gene3D" id="3.30.420.10">
    <property type="entry name" value="Ribonuclease H-like superfamily/Ribonuclease H"/>
    <property type="match status" value="1"/>
</dbReference>
<feature type="non-terminal residue" evidence="1">
    <location>
        <position position="1"/>
    </location>
</feature>